<feature type="region of interest" description="Disordered" evidence="1">
    <location>
        <begin position="207"/>
        <end position="226"/>
    </location>
</feature>
<reference evidence="3 4" key="1">
    <citation type="submission" date="2020-08" db="EMBL/GenBank/DDBJ databases">
        <title>Genomic Encyclopedia of Type Strains, Phase IV (KMG-IV): sequencing the most valuable type-strain genomes for metagenomic binning, comparative biology and taxonomic classification.</title>
        <authorList>
            <person name="Goeker M."/>
        </authorList>
    </citation>
    <scope>NUCLEOTIDE SEQUENCE [LARGE SCALE GENOMIC DNA]</scope>
    <source>
        <strain evidence="3 4">DSM 44197</strain>
    </source>
</reference>
<dbReference type="InterPro" id="IPR046862">
    <property type="entry name" value="Rhomboid_2"/>
</dbReference>
<evidence type="ECO:0000256" key="1">
    <source>
        <dbReference type="SAM" id="MobiDB-lite"/>
    </source>
</evidence>
<comment type="caution">
    <text evidence="3">The sequence shown here is derived from an EMBL/GenBank/DDBJ whole genome shotgun (WGS) entry which is preliminary data.</text>
</comment>
<keyword evidence="2" id="KW-0812">Transmembrane</keyword>
<evidence type="ECO:0000313" key="3">
    <source>
        <dbReference type="EMBL" id="MBA8950280.1"/>
    </source>
</evidence>
<keyword evidence="2" id="KW-0472">Membrane</keyword>
<evidence type="ECO:0000256" key="2">
    <source>
        <dbReference type="SAM" id="Phobius"/>
    </source>
</evidence>
<protein>
    <submittedName>
        <fullName evidence="3">Uncharacterized protein</fullName>
    </submittedName>
</protein>
<gene>
    <name evidence="3" type="ORF">HNR61_001893</name>
</gene>
<sequence length="226" mass="23369">MRDPADPRARLARWARERAVALGYLGALGVAEAGYRLLGERERAAVAAWASTNLDNLVTHAPAALPLSAVVPLEHPLLWLGLAAVALPPVTARLGNARTALLFGLTHTVGTAVSQGIVWWRVTSGDLPDSARQMLDTGASYVVAPALLTAVAFAPWRWRIPAGAGLAVLLPFLFDGLAELEVSAVGHTVSLALAVPLYLALRRPPGAPAAGPGDGAPLASGLRGAV</sequence>
<proteinExistence type="predicted"/>
<dbReference type="Proteomes" id="UP000572680">
    <property type="component" value="Unassembled WGS sequence"/>
</dbReference>
<feature type="transmembrane region" description="Helical" evidence="2">
    <location>
        <begin position="101"/>
        <end position="122"/>
    </location>
</feature>
<accession>A0A7W3LLL4</accession>
<feature type="transmembrane region" description="Helical" evidence="2">
    <location>
        <begin position="134"/>
        <end position="153"/>
    </location>
</feature>
<keyword evidence="4" id="KW-1185">Reference proteome</keyword>
<dbReference type="EMBL" id="JACJIA010000002">
    <property type="protein sequence ID" value="MBA8950280.1"/>
    <property type="molecule type" value="Genomic_DNA"/>
</dbReference>
<dbReference type="Pfam" id="PF20401">
    <property type="entry name" value="Rhomboid_2"/>
    <property type="match status" value="1"/>
</dbReference>
<organism evidence="3 4">
    <name type="scientific">Actinomadura namibiensis</name>
    <dbReference type="NCBI Taxonomy" id="182080"/>
    <lineage>
        <taxon>Bacteria</taxon>
        <taxon>Bacillati</taxon>
        <taxon>Actinomycetota</taxon>
        <taxon>Actinomycetes</taxon>
        <taxon>Streptosporangiales</taxon>
        <taxon>Thermomonosporaceae</taxon>
        <taxon>Actinomadura</taxon>
    </lineage>
</organism>
<keyword evidence="2" id="KW-1133">Transmembrane helix</keyword>
<dbReference type="RefSeq" id="WP_182842726.1">
    <property type="nucleotide sequence ID" value="NZ_BAAALP010000035.1"/>
</dbReference>
<evidence type="ECO:0000313" key="4">
    <source>
        <dbReference type="Proteomes" id="UP000572680"/>
    </source>
</evidence>
<name>A0A7W3LLL4_ACTNM</name>
<dbReference type="AlphaFoldDB" id="A0A7W3LLL4"/>